<dbReference type="STRING" id="1353537.TP2_16735"/>
<dbReference type="eggNOG" id="COG3707">
    <property type="taxonomic scope" value="Bacteria"/>
</dbReference>
<sequence>MSRLRLKDLRDLSVIVVHPPDADGKALMDQLKRIGCRAELMWPPAKALPSGTDVVFAGVFFESQGALASMLRKSEKPGPTVIGVVNYENPAMIELVLDINAFAVISKPVRTFGMLTNLVVARSNWMQAADFHDKISKLEKKISGQKKIAKAKSILMEMHKISEREAYGTIRAQAMGKRISVEEMAVAIINANELLSSRPDDV</sequence>
<dbReference type="Pfam" id="PF21332">
    <property type="entry name" value="AmiR_N"/>
    <property type="match status" value="1"/>
</dbReference>
<evidence type="ECO:0000313" key="3">
    <source>
        <dbReference type="Proteomes" id="UP000027432"/>
    </source>
</evidence>
<protein>
    <recommendedName>
        <fullName evidence="1">ANTAR domain-containing protein</fullName>
    </recommendedName>
</protein>
<gene>
    <name evidence="2" type="ORF">TP2_16735</name>
</gene>
<dbReference type="Gene3D" id="3.40.50.2300">
    <property type="match status" value="1"/>
</dbReference>
<dbReference type="RefSeq" id="WP_038074267.1">
    <property type="nucleotide sequence ID" value="NZ_AUND01000005.1"/>
</dbReference>
<dbReference type="InterPro" id="IPR005561">
    <property type="entry name" value="ANTAR"/>
</dbReference>
<dbReference type="InterPro" id="IPR049021">
    <property type="entry name" value="AmiR_N"/>
</dbReference>
<dbReference type="Proteomes" id="UP000027432">
    <property type="component" value="Unassembled WGS sequence"/>
</dbReference>
<accession>A0A074JHJ7</accession>
<feature type="domain" description="ANTAR" evidence="1">
    <location>
        <begin position="128"/>
        <end position="189"/>
    </location>
</feature>
<evidence type="ECO:0000313" key="2">
    <source>
        <dbReference type="EMBL" id="KEO55043.1"/>
    </source>
</evidence>
<dbReference type="SUPFAM" id="SSF52172">
    <property type="entry name" value="CheY-like"/>
    <property type="match status" value="1"/>
</dbReference>
<dbReference type="InterPro" id="IPR008327">
    <property type="entry name" value="Sig_transdc_resp-reg_antiterm"/>
</dbReference>
<keyword evidence="3" id="KW-1185">Reference proteome</keyword>
<reference evidence="2 3" key="1">
    <citation type="submission" date="2013-07" db="EMBL/GenBank/DDBJ databases">
        <title>Thioclava pacifica DSM 10166 Genome Sequencing.</title>
        <authorList>
            <person name="Lai Q."/>
            <person name="Shao Z."/>
        </authorList>
    </citation>
    <scope>NUCLEOTIDE SEQUENCE [LARGE SCALE GENOMIC DNA]</scope>
    <source>
        <strain evidence="2 3">DSM 10166</strain>
    </source>
</reference>
<dbReference type="InterPro" id="IPR011006">
    <property type="entry name" value="CheY-like_superfamily"/>
</dbReference>
<dbReference type="OrthoDB" id="7366028at2"/>
<dbReference type="AlphaFoldDB" id="A0A074JHJ7"/>
<evidence type="ECO:0000259" key="1">
    <source>
        <dbReference type="PROSITE" id="PS50921"/>
    </source>
</evidence>
<dbReference type="InterPro" id="IPR036388">
    <property type="entry name" value="WH-like_DNA-bd_sf"/>
</dbReference>
<comment type="caution">
    <text evidence="2">The sequence shown here is derived from an EMBL/GenBank/DDBJ whole genome shotgun (WGS) entry which is preliminary data.</text>
</comment>
<name>A0A074JHJ7_9RHOB</name>
<dbReference type="SMART" id="SM01012">
    <property type="entry name" value="ANTAR"/>
    <property type="match status" value="1"/>
</dbReference>
<dbReference type="EMBL" id="AUND01000005">
    <property type="protein sequence ID" value="KEO55043.1"/>
    <property type="molecule type" value="Genomic_DNA"/>
</dbReference>
<organism evidence="2 3">
    <name type="scientific">Thioclava pacifica DSM 10166</name>
    <dbReference type="NCBI Taxonomy" id="1353537"/>
    <lineage>
        <taxon>Bacteria</taxon>
        <taxon>Pseudomonadati</taxon>
        <taxon>Pseudomonadota</taxon>
        <taxon>Alphaproteobacteria</taxon>
        <taxon>Rhodobacterales</taxon>
        <taxon>Paracoccaceae</taxon>
        <taxon>Thioclava</taxon>
    </lineage>
</organism>
<dbReference type="Gene3D" id="1.10.10.10">
    <property type="entry name" value="Winged helix-like DNA-binding domain superfamily/Winged helix DNA-binding domain"/>
    <property type="match status" value="1"/>
</dbReference>
<dbReference type="PROSITE" id="PS50921">
    <property type="entry name" value="ANTAR"/>
    <property type="match status" value="1"/>
</dbReference>
<proteinExistence type="predicted"/>
<dbReference type="GO" id="GO:0003723">
    <property type="term" value="F:RNA binding"/>
    <property type="evidence" value="ECO:0007669"/>
    <property type="project" value="InterPro"/>
</dbReference>
<dbReference type="Pfam" id="PF03861">
    <property type="entry name" value="ANTAR"/>
    <property type="match status" value="1"/>
</dbReference>
<dbReference type="PIRSF" id="PIRSF036382">
    <property type="entry name" value="RR_antiterm"/>
    <property type="match status" value="1"/>
</dbReference>